<dbReference type="RefSeq" id="WP_233721027.1">
    <property type="nucleotide sequence ID" value="NZ_JAJUWU010000020.1"/>
</dbReference>
<gene>
    <name evidence="1" type="ORF">LZD57_18535</name>
</gene>
<evidence type="ECO:0000313" key="1">
    <source>
        <dbReference type="EMBL" id="MCE7029991.1"/>
    </source>
</evidence>
<organism evidence="1 2">
    <name type="scientific">Jiella avicenniae</name>
    <dbReference type="NCBI Taxonomy" id="2907202"/>
    <lineage>
        <taxon>Bacteria</taxon>
        <taxon>Pseudomonadati</taxon>
        <taxon>Pseudomonadota</taxon>
        <taxon>Alphaproteobacteria</taxon>
        <taxon>Hyphomicrobiales</taxon>
        <taxon>Aurantimonadaceae</taxon>
        <taxon>Jiella</taxon>
    </lineage>
</organism>
<sequence>MIVRQALFDGTIHAGREAEFRRFVSERLMPMWRRFVGVRRVEVMFALERDEGAPSYPLVLAMTFDDAAALTEALNAPVRFESRAETGELMKMFDGWIHHHVFELAE</sequence>
<proteinExistence type="predicted"/>
<dbReference type="AlphaFoldDB" id="A0A9X1P6C8"/>
<dbReference type="Gene3D" id="3.30.70.100">
    <property type="match status" value="1"/>
</dbReference>
<evidence type="ECO:0008006" key="3">
    <source>
        <dbReference type="Google" id="ProtNLM"/>
    </source>
</evidence>
<dbReference type="InterPro" id="IPR011008">
    <property type="entry name" value="Dimeric_a/b-barrel"/>
</dbReference>
<evidence type="ECO:0000313" key="2">
    <source>
        <dbReference type="Proteomes" id="UP001139035"/>
    </source>
</evidence>
<dbReference type="EMBL" id="JAJUWU010000020">
    <property type="protein sequence ID" value="MCE7029991.1"/>
    <property type="molecule type" value="Genomic_DNA"/>
</dbReference>
<dbReference type="SUPFAM" id="SSF54909">
    <property type="entry name" value="Dimeric alpha+beta barrel"/>
    <property type="match status" value="1"/>
</dbReference>
<accession>A0A9X1P6C8</accession>
<comment type="caution">
    <text evidence="1">The sequence shown here is derived from an EMBL/GenBank/DDBJ whole genome shotgun (WGS) entry which is preliminary data.</text>
</comment>
<protein>
    <recommendedName>
        <fullName evidence="3">EthD domain-containing protein</fullName>
    </recommendedName>
</protein>
<keyword evidence="2" id="KW-1185">Reference proteome</keyword>
<name>A0A9X1P6C8_9HYPH</name>
<reference evidence="1" key="1">
    <citation type="submission" date="2022-01" db="EMBL/GenBank/DDBJ databases">
        <title>Jiella avicenniae sp. nov., a novel endophytic bacterium isolated from bark of Avicennia marina.</title>
        <authorList>
            <person name="Tuo L."/>
        </authorList>
    </citation>
    <scope>NUCLEOTIDE SEQUENCE</scope>
    <source>
        <strain evidence="1">CBK1P-4</strain>
    </source>
</reference>
<dbReference type="Proteomes" id="UP001139035">
    <property type="component" value="Unassembled WGS sequence"/>
</dbReference>